<keyword evidence="3" id="KW-0804">Transcription</keyword>
<dbReference type="Gene3D" id="3.40.50.10490">
    <property type="entry name" value="Glucose-6-phosphate isomerase like protein, domain 1"/>
    <property type="match status" value="1"/>
</dbReference>
<dbReference type="SUPFAM" id="SSF46689">
    <property type="entry name" value="Homeodomain-like"/>
    <property type="match status" value="1"/>
</dbReference>
<dbReference type="PROSITE" id="PS51464">
    <property type="entry name" value="SIS"/>
    <property type="match status" value="1"/>
</dbReference>
<dbReference type="CDD" id="cd05013">
    <property type="entry name" value="SIS_RpiR"/>
    <property type="match status" value="1"/>
</dbReference>
<dbReference type="GO" id="GO:1901135">
    <property type="term" value="P:carbohydrate derivative metabolic process"/>
    <property type="evidence" value="ECO:0007669"/>
    <property type="project" value="InterPro"/>
</dbReference>
<evidence type="ECO:0000256" key="2">
    <source>
        <dbReference type="ARBA" id="ARBA00023125"/>
    </source>
</evidence>
<feature type="domain" description="SIS" evidence="5">
    <location>
        <begin position="123"/>
        <end position="264"/>
    </location>
</feature>
<keyword evidence="1" id="KW-0805">Transcription regulation</keyword>
<feature type="domain" description="HTH rpiR-type" evidence="4">
    <location>
        <begin position="1"/>
        <end position="77"/>
    </location>
</feature>
<keyword evidence="2" id="KW-0238">DNA-binding</keyword>
<organism evidence="6 7">
    <name type="scientific">Latilactobacillus curvatus</name>
    <name type="common">Lactobacillus curvatus</name>
    <dbReference type="NCBI Taxonomy" id="28038"/>
    <lineage>
        <taxon>Bacteria</taxon>
        <taxon>Bacillati</taxon>
        <taxon>Bacillota</taxon>
        <taxon>Bacilli</taxon>
        <taxon>Lactobacillales</taxon>
        <taxon>Lactobacillaceae</taxon>
        <taxon>Latilactobacillus</taxon>
    </lineage>
</organism>
<dbReference type="PROSITE" id="PS51071">
    <property type="entry name" value="HTH_RPIR"/>
    <property type="match status" value="1"/>
</dbReference>
<dbReference type="GO" id="GO:0003677">
    <property type="term" value="F:DNA binding"/>
    <property type="evidence" value="ECO:0007669"/>
    <property type="project" value="UniProtKB-KW"/>
</dbReference>
<evidence type="ECO:0000256" key="1">
    <source>
        <dbReference type="ARBA" id="ARBA00023015"/>
    </source>
</evidence>
<dbReference type="Pfam" id="PF01380">
    <property type="entry name" value="SIS"/>
    <property type="match status" value="1"/>
</dbReference>
<dbReference type="Proteomes" id="UP000257607">
    <property type="component" value="Chromosome"/>
</dbReference>
<gene>
    <name evidence="6" type="ORF">DT351_10040</name>
</gene>
<dbReference type="PANTHER" id="PTHR30514">
    <property type="entry name" value="GLUCOKINASE"/>
    <property type="match status" value="1"/>
</dbReference>
<dbReference type="InterPro" id="IPR000281">
    <property type="entry name" value="HTH_RpiR"/>
</dbReference>
<evidence type="ECO:0000313" key="7">
    <source>
        <dbReference type="Proteomes" id="UP000257607"/>
    </source>
</evidence>
<evidence type="ECO:0000313" key="6">
    <source>
        <dbReference type="EMBL" id="AXN36648.1"/>
    </source>
</evidence>
<proteinExistence type="predicted"/>
<dbReference type="InterPro" id="IPR035472">
    <property type="entry name" value="RpiR-like_SIS"/>
</dbReference>
<dbReference type="GO" id="GO:0003700">
    <property type="term" value="F:DNA-binding transcription factor activity"/>
    <property type="evidence" value="ECO:0007669"/>
    <property type="project" value="InterPro"/>
</dbReference>
<name>A0A385AGB5_LATCU</name>
<dbReference type="PANTHER" id="PTHR30514:SF10">
    <property type="entry name" value="MURR_RPIR FAMILY TRANSCRIPTIONAL REGULATOR"/>
    <property type="match status" value="1"/>
</dbReference>
<dbReference type="InterPro" id="IPR046348">
    <property type="entry name" value="SIS_dom_sf"/>
</dbReference>
<dbReference type="EMBL" id="CP031003">
    <property type="protein sequence ID" value="AXN36648.1"/>
    <property type="molecule type" value="Genomic_DNA"/>
</dbReference>
<dbReference type="InterPro" id="IPR001347">
    <property type="entry name" value="SIS_dom"/>
</dbReference>
<dbReference type="Gene3D" id="1.10.10.10">
    <property type="entry name" value="Winged helix-like DNA-binding domain superfamily/Winged helix DNA-binding domain"/>
    <property type="match status" value="1"/>
</dbReference>
<dbReference type="Pfam" id="PF01418">
    <property type="entry name" value="HTH_6"/>
    <property type="match status" value="1"/>
</dbReference>
<evidence type="ECO:0000259" key="5">
    <source>
        <dbReference type="PROSITE" id="PS51464"/>
    </source>
</evidence>
<dbReference type="InterPro" id="IPR036388">
    <property type="entry name" value="WH-like_DNA-bd_sf"/>
</dbReference>
<dbReference type="GO" id="GO:0097367">
    <property type="term" value="F:carbohydrate derivative binding"/>
    <property type="evidence" value="ECO:0007669"/>
    <property type="project" value="InterPro"/>
</dbReference>
<dbReference type="InterPro" id="IPR047640">
    <property type="entry name" value="RpiR-like"/>
</dbReference>
<dbReference type="SUPFAM" id="SSF53697">
    <property type="entry name" value="SIS domain"/>
    <property type="match status" value="1"/>
</dbReference>
<evidence type="ECO:0000259" key="4">
    <source>
        <dbReference type="PROSITE" id="PS51071"/>
    </source>
</evidence>
<evidence type="ECO:0000256" key="3">
    <source>
        <dbReference type="ARBA" id="ARBA00023163"/>
    </source>
</evidence>
<dbReference type="AlphaFoldDB" id="A0A385AGB5"/>
<dbReference type="InterPro" id="IPR009057">
    <property type="entry name" value="Homeodomain-like_sf"/>
</dbReference>
<reference evidence="6 7" key="1">
    <citation type="submission" date="2018-07" db="EMBL/GenBank/DDBJ databases">
        <title>Lactobacillus curvatus genome sequence.</title>
        <authorList>
            <person name="Prechtl R."/>
        </authorList>
    </citation>
    <scope>NUCLEOTIDE SEQUENCE [LARGE SCALE GENOMIC DNA]</scope>
    <source>
        <strain evidence="6 7">TMW 1.1928</strain>
    </source>
</reference>
<sequence>MSIKGRILNVQHDLSAAENKIANYILENPQEVLNMTVSNLAAVSGSSPASVIRLSKRLNVNGFTSLKILLSSDLTKENDDNIGYSEITKDESIANIKDKLLNGAQTSISETIEQVDNTNVELLVSLIQKSNQLLLFGVGASTLTVENISQKWNRIGHTSISDNDLNLLLPKISNTELNNVLWIVSNSGESPEPILAARMAKKCGLKVVSLTKFGDNTLSRLSDIPLHTSQPSESNRRIAATTSLLAQFMVIDVVFYYFVSKTFNHSEKLLFESSNIVKEYKSSINRKN</sequence>
<protein>
    <submittedName>
        <fullName evidence="6">MurR/RpiR family transcriptional regulator</fullName>
    </submittedName>
</protein>
<accession>A0A385AGB5</accession>